<dbReference type="GO" id="GO:0005737">
    <property type="term" value="C:cytoplasm"/>
    <property type="evidence" value="ECO:0007669"/>
    <property type="project" value="TreeGrafter"/>
</dbReference>
<protein>
    <recommendedName>
        <fullName evidence="1">FAD dependent oxidoreductase domain-containing protein</fullName>
    </recommendedName>
</protein>
<dbReference type="Gene3D" id="3.30.9.10">
    <property type="entry name" value="D-Amino Acid Oxidase, subunit A, domain 2"/>
    <property type="match status" value="1"/>
</dbReference>
<dbReference type="InterPro" id="IPR006076">
    <property type="entry name" value="FAD-dep_OxRdtase"/>
</dbReference>
<dbReference type="AlphaFoldDB" id="C1EEB3"/>
<evidence type="ECO:0000313" key="3">
    <source>
        <dbReference type="Proteomes" id="UP000002009"/>
    </source>
</evidence>
<dbReference type="KEGG" id="mis:MICPUN_86144"/>
<dbReference type="EMBL" id="CP001330">
    <property type="protein sequence ID" value="ACO66205.1"/>
    <property type="molecule type" value="Genomic_DNA"/>
</dbReference>
<reference evidence="2 3" key="1">
    <citation type="journal article" date="2009" name="Science">
        <title>Green evolution and dynamic adaptations revealed by genomes of the marine picoeukaryotes Micromonas.</title>
        <authorList>
            <person name="Worden A.Z."/>
            <person name="Lee J.H."/>
            <person name="Mock T."/>
            <person name="Rouze P."/>
            <person name="Simmons M.P."/>
            <person name="Aerts A.L."/>
            <person name="Allen A.E."/>
            <person name="Cuvelier M.L."/>
            <person name="Derelle E."/>
            <person name="Everett M.V."/>
            <person name="Foulon E."/>
            <person name="Grimwood J."/>
            <person name="Gundlach H."/>
            <person name="Henrissat B."/>
            <person name="Napoli C."/>
            <person name="McDonald S.M."/>
            <person name="Parker M.S."/>
            <person name="Rombauts S."/>
            <person name="Salamov A."/>
            <person name="Von Dassow P."/>
            <person name="Badger J.H."/>
            <person name="Coutinho P.M."/>
            <person name="Demir E."/>
            <person name="Dubchak I."/>
            <person name="Gentemann C."/>
            <person name="Eikrem W."/>
            <person name="Gready J.E."/>
            <person name="John U."/>
            <person name="Lanier W."/>
            <person name="Lindquist E.A."/>
            <person name="Lucas S."/>
            <person name="Mayer K.F."/>
            <person name="Moreau H."/>
            <person name="Not F."/>
            <person name="Otillar R."/>
            <person name="Panaud O."/>
            <person name="Pangilinan J."/>
            <person name="Paulsen I."/>
            <person name="Piegu B."/>
            <person name="Poliakov A."/>
            <person name="Robbens S."/>
            <person name="Schmutz J."/>
            <person name="Toulza E."/>
            <person name="Wyss T."/>
            <person name="Zelensky A."/>
            <person name="Zhou K."/>
            <person name="Armbrust E.V."/>
            <person name="Bhattacharya D."/>
            <person name="Goodenough U.W."/>
            <person name="Van de Peer Y."/>
            <person name="Grigoriev I.V."/>
        </authorList>
    </citation>
    <scope>NUCLEOTIDE SEQUENCE [LARGE SCALE GENOMIC DNA]</scope>
    <source>
        <strain evidence="3">RCC299 / NOUM17</strain>
    </source>
</reference>
<name>C1EEB3_MICCC</name>
<dbReference type="InterPro" id="IPR036188">
    <property type="entry name" value="FAD/NAD-bd_sf"/>
</dbReference>
<dbReference type="OrthoDB" id="498204at2759"/>
<dbReference type="PANTHER" id="PTHR13847:SF150">
    <property type="entry name" value="OXIDOREDUCTASE TDA3-RELATED"/>
    <property type="match status" value="1"/>
</dbReference>
<dbReference type="STRING" id="296587.C1EEB3"/>
<dbReference type="eggNOG" id="KOG2852">
    <property type="taxonomic scope" value="Eukaryota"/>
</dbReference>
<sequence length="378" mass="39359">MASATGDTPAGKPRVVIAGAGVIGASTAYHLAANHGMRCTLYDQKGAGCAASGKAGGFLALDWCDGSPVGELARVSFAMHEELAKTLSLDSYRRLTCEAVAVDERAVVAAGGVAKPGNKKLESIEWADIGAVASRPMGTEETIAQVHPKRLTEAFLDAANAKAGTEVVLGKVEGVVTHEVTGEVTGVVVDGETVPADVVVVAMGPWTHRASTWAPGMPKVILGQKYHAVLMRPERVLTQAVFFQGLGDPEFYPRGDGDVYVCAYPDSPNVVDEEPGEVEVRPDAVQRLVDVARAVSSEMKNAEVNGSGQSCHLPITQDGMPVMGAVPGTNGLYVATGHSCWGILNSPASGAAMAELIATGSVTCVKNFDAFSPKRFAR</sequence>
<dbReference type="OMA" id="DDTVYAC"/>
<dbReference type="Pfam" id="PF01266">
    <property type="entry name" value="DAO"/>
    <property type="match status" value="1"/>
</dbReference>
<dbReference type="GeneID" id="8247670"/>
<feature type="domain" description="FAD dependent oxidoreductase" evidence="1">
    <location>
        <begin position="14"/>
        <end position="356"/>
    </location>
</feature>
<dbReference type="RefSeq" id="XP_002504947.1">
    <property type="nucleotide sequence ID" value="XM_002504901.1"/>
</dbReference>
<evidence type="ECO:0000313" key="2">
    <source>
        <dbReference type="EMBL" id="ACO66205.1"/>
    </source>
</evidence>
<dbReference type="Proteomes" id="UP000002009">
    <property type="component" value="Chromosome 11"/>
</dbReference>
<evidence type="ECO:0000259" key="1">
    <source>
        <dbReference type="Pfam" id="PF01266"/>
    </source>
</evidence>
<dbReference type="SUPFAM" id="SSF51905">
    <property type="entry name" value="FAD/NAD(P)-binding domain"/>
    <property type="match status" value="1"/>
</dbReference>
<accession>C1EEB3</accession>
<gene>
    <name evidence="2" type="ORF">MICPUN_86144</name>
</gene>
<dbReference type="PANTHER" id="PTHR13847">
    <property type="entry name" value="SARCOSINE DEHYDROGENASE-RELATED"/>
    <property type="match status" value="1"/>
</dbReference>
<proteinExistence type="predicted"/>
<dbReference type="InParanoid" id="C1EEB3"/>
<keyword evidence="3" id="KW-1185">Reference proteome</keyword>
<dbReference type="Gene3D" id="3.50.50.60">
    <property type="entry name" value="FAD/NAD(P)-binding domain"/>
    <property type="match status" value="1"/>
</dbReference>
<organism evidence="2 3">
    <name type="scientific">Micromonas commoda (strain RCC299 / NOUM17 / CCMP2709)</name>
    <name type="common">Picoplanktonic green alga</name>
    <dbReference type="NCBI Taxonomy" id="296587"/>
    <lineage>
        <taxon>Eukaryota</taxon>
        <taxon>Viridiplantae</taxon>
        <taxon>Chlorophyta</taxon>
        <taxon>Mamiellophyceae</taxon>
        <taxon>Mamiellales</taxon>
        <taxon>Mamiellaceae</taxon>
        <taxon>Micromonas</taxon>
    </lineage>
</organism>
<dbReference type="FunCoup" id="C1EEB3">
    <property type="interactions" value="729"/>
</dbReference>